<evidence type="ECO:0000313" key="2">
    <source>
        <dbReference type="Proteomes" id="UP000184315"/>
    </source>
</evidence>
<protein>
    <submittedName>
        <fullName evidence="1">Uncharacterized protein</fullName>
    </submittedName>
</protein>
<keyword evidence="2" id="KW-1185">Reference proteome</keyword>
<dbReference type="RefSeq" id="WP_072716981.1">
    <property type="nucleotide sequence ID" value="NZ_LN889762.1"/>
</dbReference>
<accession>A0A1J1LN14</accession>
<proteinExistence type="predicted"/>
<dbReference type="EMBL" id="CZDF01000166">
    <property type="protein sequence ID" value="CUR33936.1"/>
    <property type="molecule type" value="Genomic_DNA"/>
</dbReference>
<sequence length="190" mass="20868">MLAIDLAGLTKPSQVASLIRSVLKDYELFVMPGMPNLSGEIEVKTSRTVLTPELALKRAETLWRGIAEDMGMGTVKELPNKQVTTLDAKTTFQTLAQQSHAQVKTLQFENPPNITNTLSNLEAVQQLEQIMQLGVIFSKLNNPRIYEVTGDLGFVEEGKIMVICGEFKEVATGTDSSIICQTLLGENLNN</sequence>
<dbReference type="STRING" id="671072.PL921460045"/>
<organism evidence="1 2">
    <name type="scientific">Planktothrix tepida PCC 9214</name>
    <dbReference type="NCBI Taxonomy" id="671072"/>
    <lineage>
        <taxon>Bacteria</taxon>
        <taxon>Bacillati</taxon>
        <taxon>Cyanobacteriota</taxon>
        <taxon>Cyanophyceae</taxon>
        <taxon>Oscillatoriophycideae</taxon>
        <taxon>Oscillatoriales</taxon>
        <taxon>Microcoleaceae</taxon>
        <taxon>Planktothrix</taxon>
    </lineage>
</organism>
<dbReference type="Proteomes" id="UP000184315">
    <property type="component" value="Unassembled WGS sequence"/>
</dbReference>
<reference evidence="2" key="1">
    <citation type="submission" date="2015-10" db="EMBL/GenBank/DDBJ databases">
        <authorList>
            <person name="Regsiter A."/>
            <person name="william w."/>
        </authorList>
    </citation>
    <scope>NUCLEOTIDE SEQUENCE [LARGE SCALE GENOMIC DNA]</scope>
</reference>
<evidence type="ECO:0000313" key="1">
    <source>
        <dbReference type="EMBL" id="CUR33936.1"/>
    </source>
</evidence>
<dbReference type="AlphaFoldDB" id="A0A1J1LN14"/>
<gene>
    <name evidence="1" type="ORF">PL921460045</name>
</gene>
<name>A0A1J1LN14_9CYAN</name>